<dbReference type="InterPro" id="IPR005479">
    <property type="entry name" value="CPAse_ATP-bd"/>
</dbReference>
<evidence type="ECO:0000313" key="7">
    <source>
        <dbReference type="EMBL" id="GGI89370.1"/>
    </source>
</evidence>
<proteinExistence type="predicted"/>
<dbReference type="Gene3D" id="3.30.470.20">
    <property type="entry name" value="ATP-grasp fold, B domain"/>
    <property type="match status" value="1"/>
</dbReference>
<dbReference type="PANTHER" id="PTHR43585:SF2">
    <property type="entry name" value="ATP-GRASP ENZYME FSQD"/>
    <property type="match status" value="1"/>
</dbReference>
<name>A0A917JWD4_9PSEU</name>
<reference evidence="6" key="5">
    <citation type="submission" date="2023-12" db="EMBL/GenBank/DDBJ databases">
        <authorList>
            <person name="Sun Q."/>
            <person name="Inoue M."/>
        </authorList>
    </citation>
    <scope>NUCLEOTIDE SEQUENCE</scope>
    <source>
        <strain evidence="6">JCM 10664</strain>
    </source>
</reference>
<dbReference type="PROSITE" id="PS00867">
    <property type="entry name" value="CPSASE_2"/>
    <property type="match status" value="1"/>
</dbReference>
<dbReference type="PROSITE" id="PS50975">
    <property type="entry name" value="ATP_GRASP"/>
    <property type="match status" value="1"/>
</dbReference>
<dbReference type="Proteomes" id="UP001500220">
    <property type="component" value="Unassembled WGS sequence"/>
</dbReference>
<evidence type="ECO:0000256" key="2">
    <source>
        <dbReference type="ARBA" id="ARBA00022741"/>
    </source>
</evidence>
<keyword evidence="9" id="KW-1185">Reference proteome</keyword>
<evidence type="ECO:0000313" key="9">
    <source>
        <dbReference type="Proteomes" id="UP001500220"/>
    </source>
</evidence>
<dbReference type="InterPro" id="IPR052032">
    <property type="entry name" value="ATP-dep_AA_Ligase"/>
</dbReference>
<dbReference type="GO" id="GO:0005524">
    <property type="term" value="F:ATP binding"/>
    <property type="evidence" value="ECO:0007669"/>
    <property type="project" value="UniProtKB-UniRule"/>
</dbReference>
<dbReference type="InterPro" id="IPR011761">
    <property type="entry name" value="ATP-grasp"/>
</dbReference>
<dbReference type="Proteomes" id="UP000597989">
    <property type="component" value="Unassembled WGS sequence"/>
</dbReference>
<dbReference type="PANTHER" id="PTHR43585">
    <property type="entry name" value="FUMIPYRROLE BIOSYNTHESIS PROTEIN C"/>
    <property type="match status" value="1"/>
</dbReference>
<dbReference type="Pfam" id="PF13535">
    <property type="entry name" value="ATP-grasp_4"/>
    <property type="match status" value="1"/>
</dbReference>
<dbReference type="RefSeq" id="WP_229680143.1">
    <property type="nucleotide sequence ID" value="NZ_BAAAHC010000013.1"/>
</dbReference>
<evidence type="ECO:0000313" key="6">
    <source>
        <dbReference type="EMBL" id="GAA0531125.1"/>
    </source>
</evidence>
<dbReference type="EMBL" id="BMMT01000009">
    <property type="protein sequence ID" value="GGI89370.1"/>
    <property type="molecule type" value="Genomic_DNA"/>
</dbReference>
<evidence type="ECO:0000256" key="1">
    <source>
        <dbReference type="ARBA" id="ARBA00022598"/>
    </source>
</evidence>
<feature type="domain" description="ATP-grasp" evidence="5">
    <location>
        <begin position="82"/>
        <end position="322"/>
    </location>
</feature>
<dbReference type="EMBL" id="BAAAHC010000013">
    <property type="protein sequence ID" value="GAA0531125.1"/>
    <property type="molecule type" value="Genomic_DNA"/>
</dbReference>
<evidence type="ECO:0000259" key="5">
    <source>
        <dbReference type="PROSITE" id="PS50975"/>
    </source>
</evidence>
<dbReference type="GO" id="GO:0016874">
    <property type="term" value="F:ligase activity"/>
    <property type="evidence" value="ECO:0007669"/>
    <property type="project" value="UniProtKB-KW"/>
</dbReference>
<protein>
    <submittedName>
        <fullName evidence="6">ATP-grasp domain-containing protein</fullName>
    </submittedName>
</protein>
<dbReference type="GO" id="GO:0046872">
    <property type="term" value="F:metal ion binding"/>
    <property type="evidence" value="ECO:0007669"/>
    <property type="project" value="InterPro"/>
</dbReference>
<reference evidence="9" key="3">
    <citation type="journal article" date="2019" name="Int. J. Syst. Evol. Microbiol.">
        <title>The Global Catalogue of Microorganisms (GCM) 10K type strain sequencing project: providing services to taxonomists for standard genome sequencing and annotation.</title>
        <authorList>
            <consortium name="The Broad Institute Genomics Platform"/>
            <consortium name="The Broad Institute Genome Sequencing Center for Infectious Disease"/>
            <person name="Wu L."/>
            <person name="Ma J."/>
        </authorList>
    </citation>
    <scope>NUCLEOTIDE SEQUENCE [LARGE SCALE GENOMIC DNA]</scope>
    <source>
        <strain evidence="9">JCM 10664</strain>
    </source>
</reference>
<keyword evidence="1" id="KW-0436">Ligase</keyword>
<gene>
    <name evidence="6" type="ORF">GCM10009545_37060</name>
    <name evidence="7" type="ORF">GCM10011581_28020</name>
</gene>
<evidence type="ECO:0000313" key="8">
    <source>
        <dbReference type="Proteomes" id="UP000597989"/>
    </source>
</evidence>
<reference evidence="7 8" key="2">
    <citation type="journal article" date="2014" name="Int. J. Syst. Evol. Microbiol.">
        <title>Complete genome sequence of Corynebacterium casei LMG S-19264T (=DSM 44701T), isolated from a smear-ripened cheese.</title>
        <authorList>
            <consortium name="US DOE Joint Genome Institute (JGI-PGF)"/>
            <person name="Walter F."/>
            <person name="Albersmeier A."/>
            <person name="Kalinowski J."/>
            <person name="Ruckert C."/>
        </authorList>
    </citation>
    <scope>NUCLEOTIDE SEQUENCE [LARGE SCALE GENOMIC DNA]</scope>
    <source>
        <strain evidence="7 8">CGMCC 4.7206</strain>
    </source>
</reference>
<comment type="caution">
    <text evidence="7">The sequence shown here is derived from an EMBL/GenBank/DDBJ whole genome shotgun (WGS) entry which is preliminary data.</text>
</comment>
<evidence type="ECO:0000256" key="4">
    <source>
        <dbReference type="PROSITE-ProRule" id="PRU00409"/>
    </source>
</evidence>
<dbReference type="AlphaFoldDB" id="A0A917JWD4"/>
<dbReference type="SUPFAM" id="SSF56059">
    <property type="entry name" value="Glutathione synthetase ATP-binding domain-like"/>
    <property type="match status" value="1"/>
</dbReference>
<reference evidence="7" key="4">
    <citation type="submission" date="2020-09" db="EMBL/GenBank/DDBJ databases">
        <authorList>
            <person name="Sun Q."/>
            <person name="Zhou Y."/>
        </authorList>
    </citation>
    <scope>NUCLEOTIDE SEQUENCE</scope>
    <source>
        <strain evidence="7">CGMCC 4.7206</strain>
    </source>
</reference>
<accession>A0A917JWD4</accession>
<keyword evidence="2 4" id="KW-0547">Nucleotide-binding</keyword>
<evidence type="ECO:0000256" key="3">
    <source>
        <dbReference type="ARBA" id="ARBA00022840"/>
    </source>
</evidence>
<reference evidence="6" key="1">
    <citation type="journal article" date="2014" name="Int. J. Syst. Evol. Microbiol.">
        <title>Complete genome of a new Firmicutes species belonging to the dominant human colonic microbiota ('Ruminococcus bicirculans') reveals two chromosomes and a selective capacity to utilize plant glucans.</title>
        <authorList>
            <consortium name="NISC Comparative Sequencing Program"/>
            <person name="Wegmann U."/>
            <person name="Louis P."/>
            <person name="Goesmann A."/>
            <person name="Henrissat B."/>
            <person name="Duncan S.H."/>
            <person name="Flint H.J."/>
        </authorList>
    </citation>
    <scope>NUCLEOTIDE SEQUENCE</scope>
    <source>
        <strain evidence="6">JCM 10664</strain>
    </source>
</reference>
<sequence>MTERVRNVFILGLDERNRELLQDLPHSRSYRFHPLLTKKRIMEVEVPLPDLLEEAAQRLESFPGHVDALTGYWDFPVTSMVPILCTRFGLPGPSLESVVRCEHKYWSRLEQRTVTDAHPAFGLIDLDADPHPPSGLDFPLWVKPVKSYSSVLAFKVADQAELDRALAEMREGIGRVGDDFDFLLGMLELPPEIAEAGGRACLVEEEVGGHQVTAEGYGFAGEAHVYGIVDSLCYPDTPSFLRYQYPSTLPVEVQDRIVDISTRVMRQIGLDPGTFNIEFFWDADHDRLSILEINPRLSQSHAPLFALVDGVPNHQCMVQLALGERPEMPRGQGEFTVAAKWYIRTFVTDAVVRRSPGEQEIRRLREQMPDVIVDIAATQGSRLSKLPAQDTYSYELAACYLGARSEEELTEKYRRCTELLPFDLDER</sequence>
<keyword evidence="3 4" id="KW-0067">ATP-binding</keyword>
<organism evidence="7 8">
    <name type="scientific">Saccharopolyspora thermophila</name>
    <dbReference type="NCBI Taxonomy" id="89367"/>
    <lineage>
        <taxon>Bacteria</taxon>
        <taxon>Bacillati</taxon>
        <taxon>Actinomycetota</taxon>
        <taxon>Actinomycetes</taxon>
        <taxon>Pseudonocardiales</taxon>
        <taxon>Pseudonocardiaceae</taxon>
        <taxon>Saccharopolyspora</taxon>
    </lineage>
</organism>